<feature type="compositionally biased region" description="Polar residues" evidence="1">
    <location>
        <begin position="338"/>
        <end position="348"/>
    </location>
</feature>
<evidence type="ECO:0000313" key="2">
    <source>
        <dbReference type="EMBL" id="CAF4296494.1"/>
    </source>
</evidence>
<dbReference type="AlphaFoldDB" id="A0A820HS32"/>
<feature type="compositionally biased region" description="Basic and acidic residues" evidence="1">
    <location>
        <begin position="579"/>
        <end position="596"/>
    </location>
</feature>
<reference evidence="2" key="1">
    <citation type="submission" date="2021-02" db="EMBL/GenBank/DDBJ databases">
        <authorList>
            <person name="Nowell W R."/>
        </authorList>
    </citation>
    <scope>NUCLEOTIDE SEQUENCE</scope>
</reference>
<feature type="region of interest" description="Disordered" evidence="1">
    <location>
        <begin position="265"/>
        <end position="427"/>
    </location>
</feature>
<feature type="compositionally biased region" description="Polar residues" evidence="1">
    <location>
        <begin position="707"/>
        <end position="719"/>
    </location>
</feature>
<name>A0A820HS32_9BILA</name>
<organism evidence="2 3">
    <name type="scientific">Rotaria magnacalcarata</name>
    <dbReference type="NCBI Taxonomy" id="392030"/>
    <lineage>
        <taxon>Eukaryota</taxon>
        <taxon>Metazoa</taxon>
        <taxon>Spiralia</taxon>
        <taxon>Gnathifera</taxon>
        <taxon>Rotifera</taxon>
        <taxon>Eurotatoria</taxon>
        <taxon>Bdelloidea</taxon>
        <taxon>Philodinida</taxon>
        <taxon>Philodinidae</taxon>
        <taxon>Rotaria</taxon>
    </lineage>
</organism>
<feature type="compositionally biased region" description="Low complexity" evidence="1">
    <location>
        <begin position="603"/>
        <end position="613"/>
    </location>
</feature>
<dbReference type="EMBL" id="CAJOBF010010783">
    <property type="protein sequence ID" value="CAF4296494.1"/>
    <property type="molecule type" value="Genomic_DNA"/>
</dbReference>
<feature type="compositionally biased region" description="Basic and acidic residues" evidence="1">
    <location>
        <begin position="187"/>
        <end position="197"/>
    </location>
</feature>
<feature type="region of interest" description="Disordered" evidence="1">
    <location>
        <begin position="186"/>
        <end position="210"/>
    </location>
</feature>
<sequence>MGYCTSKWGTVGNPDSQTHISNRSTCAKQMLDINQTNFNIMDQSIQYAQVMSNFDSVYNAAPNLVQRLTIFVPKPSFATYQNRSVSPSLTSSSTKFNFDSYNPNDYHTRSSNCVSPSTSIIIHHRPVYSPPPSPPSQAISKLRQINDELSHTLATCEVATNRSQLLRPLPLSPHYHVHHHPIPYDPFRSHSSNEHDLSSSSSTESLPIKTKHNARIKYKAHIPRRQTALSNVDQILISTSDAYASHDPMTIDLYPTRDQGFVRKVRDRPDNQSPWPADNSPKRRNSFSAENTHRTPRRSYNADKPIQPRSRLTNSKEHLRSSSVNPCRRLDSAPSPLRRSTTSFSNTAPAWRPSGSIKRPKFVGSHAPPSRPRAGVKEPLWNPSGAATKTKYIRAFDPTSKPPPTNISEPTGVWRPASKSLSGKHPKYFEPTVKPELVTAIKKEKEPVLQRKKVKTDEVKIPNGNPVLKSRIAKAESKVKSAWEGTTTTTKEPRPPIPRLSKTVTTAKPSKIKLKPAPSKPVVSSENIVPPLEANVDTGRSSLNNIPTKPLFQSTPKNQSMTDDGFADVFDNKSQTLETSRKPDIPHQPPRVEKTPPKPPPTTISGSGTGTKPMMKDEEISHVANADNTRNDDHTPSPDSQINNNSDHDGDELSNHSVQPSPIPPKSAASLPKPNNNDDVSIVDDESITQHNESDHDDNNEKDDQSLLMNQSANDATKPTTDHSKIDETNAPLTTSQIPPKAKTETSSSKNADQNSKQSPTPSKNNDHDLPSNPSPPPEADNIDDFFD</sequence>
<feature type="region of interest" description="Disordered" evidence="1">
    <location>
        <begin position="479"/>
        <end position="788"/>
    </location>
</feature>
<feature type="compositionally biased region" description="Basic and acidic residues" evidence="1">
    <location>
        <begin position="692"/>
        <end position="705"/>
    </location>
</feature>
<dbReference type="Proteomes" id="UP000663842">
    <property type="component" value="Unassembled WGS sequence"/>
</dbReference>
<protein>
    <submittedName>
        <fullName evidence="2">Uncharacterized protein</fullName>
    </submittedName>
</protein>
<evidence type="ECO:0000256" key="1">
    <source>
        <dbReference type="SAM" id="MobiDB-lite"/>
    </source>
</evidence>
<feature type="compositionally biased region" description="Polar residues" evidence="1">
    <location>
        <begin position="538"/>
        <end position="562"/>
    </location>
</feature>
<evidence type="ECO:0000313" key="3">
    <source>
        <dbReference type="Proteomes" id="UP000663842"/>
    </source>
</evidence>
<comment type="caution">
    <text evidence="2">The sequence shown here is derived from an EMBL/GenBank/DDBJ whole genome shotgun (WGS) entry which is preliminary data.</text>
</comment>
<proteinExistence type="predicted"/>
<gene>
    <name evidence="2" type="ORF">UXM345_LOCUS33171</name>
</gene>
<feature type="compositionally biased region" description="Polar residues" evidence="1">
    <location>
        <begin position="745"/>
        <end position="764"/>
    </location>
</feature>
<accession>A0A820HS32</accession>